<dbReference type="GO" id="GO:0043093">
    <property type="term" value="P:FtsZ-dependent cytokinesis"/>
    <property type="evidence" value="ECO:0007669"/>
    <property type="project" value="UniProtKB-UniRule"/>
</dbReference>
<evidence type="ECO:0000256" key="8">
    <source>
        <dbReference type="HAMAP-Rule" id="MF_00912"/>
    </source>
</evidence>
<comment type="function">
    <text evidence="8">Cell division protein that may be involved in stabilizing or promoting the assembly of the division complex.</text>
</comment>
<dbReference type="Gene3D" id="3.10.20.310">
    <property type="entry name" value="membrane protein fhac"/>
    <property type="match status" value="1"/>
</dbReference>
<comment type="caution">
    <text evidence="11">The sequence shown here is derived from an EMBL/GenBank/DDBJ whole genome shotgun (WGS) entry which is preliminary data.</text>
</comment>
<dbReference type="InterPro" id="IPR013685">
    <property type="entry name" value="POTRA_FtsQ_type"/>
</dbReference>
<reference evidence="11 12" key="1">
    <citation type="submission" date="2020-08" db="EMBL/GenBank/DDBJ databases">
        <title>Genomic Encyclopedia of Type Strains, Phase IV (KMG-IV): sequencing the most valuable type-strain genomes for metagenomic binning, comparative biology and taxonomic classification.</title>
        <authorList>
            <person name="Goeker M."/>
        </authorList>
    </citation>
    <scope>NUCLEOTIDE SEQUENCE [LARGE SCALE GENOMIC DNA]</scope>
    <source>
        <strain evidence="11 12">DSM 19163</strain>
    </source>
</reference>
<comment type="subcellular location">
    <subcellularLocation>
        <location evidence="8">Cell membrane</location>
        <topology evidence="8">Single-pass type II membrane protein</topology>
    </subcellularLocation>
    <subcellularLocation>
        <location evidence="1">Membrane</location>
    </subcellularLocation>
    <text evidence="8">Localizes to the division septum.</text>
</comment>
<protein>
    <recommendedName>
        <fullName evidence="8">Cell division protein DivIB</fullName>
    </recommendedName>
</protein>
<evidence type="ECO:0000256" key="3">
    <source>
        <dbReference type="ARBA" id="ARBA00022618"/>
    </source>
</evidence>
<keyword evidence="5 8" id="KW-1133">Transmembrane helix</keyword>
<keyword evidence="2 8" id="KW-1003">Cell membrane</keyword>
<dbReference type="Gene3D" id="3.40.50.10960">
    <property type="match status" value="1"/>
</dbReference>
<keyword evidence="4 8" id="KW-0812">Transmembrane</keyword>
<dbReference type="Pfam" id="PF08478">
    <property type="entry name" value="POTRA_1"/>
    <property type="match status" value="1"/>
</dbReference>
<keyword evidence="12" id="KW-1185">Reference proteome</keyword>
<dbReference type="Proteomes" id="UP000579136">
    <property type="component" value="Unassembled WGS sequence"/>
</dbReference>
<keyword evidence="7 8" id="KW-0131">Cell cycle</keyword>
<dbReference type="InterPro" id="IPR026580">
    <property type="entry name" value="DivIB"/>
</dbReference>
<evidence type="ECO:0000259" key="10">
    <source>
        <dbReference type="PROSITE" id="PS51779"/>
    </source>
</evidence>
<dbReference type="PROSITE" id="PS51779">
    <property type="entry name" value="POTRA"/>
    <property type="match status" value="1"/>
</dbReference>
<dbReference type="PANTHER" id="PTHR37820:SF1">
    <property type="entry name" value="CELL DIVISION PROTEIN FTSQ"/>
    <property type="match status" value="1"/>
</dbReference>
<dbReference type="RefSeq" id="WP_183674139.1">
    <property type="nucleotide sequence ID" value="NZ_CBCRYX010000004.1"/>
</dbReference>
<evidence type="ECO:0000256" key="1">
    <source>
        <dbReference type="ARBA" id="ARBA00004370"/>
    </source>
</evidence>
<evidence type="ECO:0000256" key="2">
    <source>
        <dbReference type="ARBA" id="ARBA00022475"/>
    </source>
</evidence>
<dbReference type="GO" id="GO:0032153">
    <property type="term" value="C:cell division site"/>
    <property type="evidence" value="ECO:0007669"/>
    <property type="project" value="UniProtKB-UniRule"/>
</dbReference>
<evidence type="ECO:0000256" key="5">
    <source>
        <dbReference type="ARBA" id="ARBA00022989"/>
    </source>
</evidence>
<dbReference type="HAMAP" id="MF_00912">
    <property type="entry name" value="DivIB"/>
    <property type="match status" value="1"/>
</dbReference>
<sequence length="369" mass="42909">MKDDFNVDELKKKLKKDRKETPTKATPKSDEEKVPALTTEKEVLDLIKKESSEKNNDSLDETLIEDYRDEEKDALNIEYETDESENKKESNFKDKLKSIKRPKFKLPNINYLKLFLIILLLSVISVLSIYLISSWSAVKEIEVNGNVNLEKEEILERSGIKEGNKMYLLQTNKAEENIKVLPIVEKINIEREWPNKVIIDVEEYKIVGFVESHRNYYPVLENKRVLRGFHMAPENAPIIHFFEGKEFDGLVDSLNDVNPEILRTISEIYYRPHDESNTRIQVLMNNGQEIIADYTTFGEKINYFEGMSNAIGDKNGIIDLEVSNAFIPYSTEEARRVKRDMSRIPKHAPYLEEIDENLESIKKALDNID</sequence>
<evidence type="ECO:0000256" key="9">
    <source>
        <dbReference type="SAM" id="MobiDB-lite"/>
    </source>
</evidence>
<dbReference type="PANTHER" id="PTHR37820">
    <property type="entry name" value="CELL DIVISION PROTEIN DIVIB"/>
    <property type="match status" value="1"/>
</dbReference>
<comment type="similarity">
    <text evidence="8">Belongs to the FtsQ/DivIB family. DivIB subfamily.</text>
</comment>
<dbReference type="InterPro" id="IPR050487">
    <property type="entry name" value="FtsQ_DivIB"/>
</dbReference>
<keyword evidence="3 8" id="KW-0132">Cell division</keyword>
<organism evidence="11 12">
    <name type="scientific">Nosocomiicoccus ampullae</name>
    <dbReference type="NCBI Taxonomy" id="489910"/>
    <lineage>
        <taxon>Bacteria</taxon>
        <taxon>Bacillati</taxon>
        <taxon>Bacillota</taxon>
        <taxon>Bacilli</taxon>
        <taxon>Bacillales</taxon>
        <taxon>Staphylococcaceae</taxon>
        <taxon>Nosocomiicoccus</taxon>
    </lineage>
</organism>
<feature type="region of interest" description="Disordered" evidence="9">
    <location>
        <begin position="1"/>
        <end position="37"/>
    </location>
</feature>
<evidence type="ECO:0000256" key="7">
    <source>
        <dbReference type="ARBA" id="ARBA00023306"/>
    </source>
</evidence>
<evidence type="ECO:0000256" key="4">
    <source>
        <dbReference type="ARBA" id="ARBA00022692"/>
    </source>
</evidence>
<feature type="domain" description="POTRA" evidence="10">
    <location>
        <begin position="136"/>
        <end position="204"/>
    </location>
</feature>
<gene>
    <name evidence="8" type="primary">divIB</name>
    <name evidence="11" type="ORF">HNQ45_001041</name>
</gene>
<dbReference type="AlphaFoldDB" id="A0A9Q2HFE0"/>
<dbReference type="InterPro" id="IPR034746">
    <property type="entry name" value="POTRA"/>
</dbReference>
<dbReference type="EMBL" id="JACHHF010000005">
    <property type="protein sequence ID" value="MBB5176154.1"/>
    <property type="molecule type" value="Genomic_DNA"/>
</dbReference>
<keyword evidence="6 8" id="KW-0472">Membrane</keyword>
<evidence type="ECO:0000256" key="6">
    <source>
        <dbReference type="ARBA" id="ARBA00023136"/>
    </source>
</evidence>
<evidence type="ECO:0000313" key="11">
    <source>
        <dbReference type="EMBL" id="MBB5176154.1"/>
    </source>
</evidence>
<dbReference type="GO" id="GO:0005886">
    <property type="term" value="C:plasma membrane"/>
    <property type="evidence" value="ECO:0007669"/>
    <property type="project" value="UniProtKB-SubCell"/>
</dbReference>
<feature type="transmembrane region" description="Helical" evidence="8">
    <location>
        <begin position="111"/>
        <end position="132"/>
    </location>
</feature>
<name>A0A9Q2HFE0_9STAP</name>
<proteinExistence type="inferred from homology"/>
<evidence type="ECO:0000313" key="12">
    <source>
        <dbReference type="Proteomes" id="UP000579136"/>
    </source>
</evidence>
<accession>A0A9Q2HFE0</accession>